<feature type="compositionally biased region" description="Low complexity" evidence="1">
    <location>
        <begin position="248"/>
        <end position="269"/>
    </location>
</feature>
<comment type="caution">
    <text evidence="2">The sequence shown here is derived from an EMBL/GenBank/DDBJ whole genome shotgun (WGS) entry which is preliminary data.</text>
</comment>
<name>A0A8J4XRZ4_CHIOP</name>
<feature type="region of interest" description="Disordered" evidence="1">
    <location>
        <begin position="46"/>
        <end position="154"/>
    </location>
</feature>
<feature type="compositionally biased region" description="Polar residues" evidence="1">
    <location>
        <begin position="108"/>
        <end position="122"/>
    </location>
</feature>
<dbReference type="Proteomes" id="UP000770661">
    <property type="component" value="Unassembled WGS sequence"/>
</dbReference>
<feature type="compositionally biased region" description="Low complexity" evidence="1">
    <location>
        <begin position="294"/>
        <end position="305"/>
    </location>
</feature>
<accession>A0A8J4XRZ4</accession>
<proteinExistence type="predicted"/>
<evidence type="ECO:0000313" key="3">
    <source>
        <dbReference type="Proteomes" id="UP000770661"/>
    </source>
</evidence>
<feature type="compositionally biased region" description="Low complexity" evidence="1">
    <location>
        <begin position="486"/>
        <end position="500"/>
    </location>
</feature>
<dbReference type="AlphaFoldDB" id="A0A8J4XRZ4"/>
<keyword evidence="3" id="KW-1185">Reference proteome</keyword>
<sequence length="612" mass="65818">MDADVLWKAPTQLVIVTGCCDQTRTQRTQKDLEYLQTLGLVEQKAGDSEDVPFGEGKTEEGSGRQVTRKNSLRDRLRQLHTPFNSERRRQPGGRGTQDTQKSRKKSTGDQTIPQKDGGQQQHQIEEKAPLASSTTTNTIATTNTTTTTTTPSNTNTTISIVTMPISIPTLTSNLTLTTTSTVAATTAVSASHGAAQISALQVTVGSHHQATIELQVGAGESSAGGQRQRPRYMLPTRASSQHSPARPSSIDLDSCSGSSSSKASMGLWSGTPPSSGRCSPSKFEVSRRRGSVGGESPVRSGSPRRGSLDCLAWPHPQALSPPTSPLHTPIRSSHGSASSLLASEEYREGSPEKLWISSLRTDASRAKGMTMRCFSARKDGHSRSGSGENIASDRLKRTALYHPPLLRGRSDPMKPAFELVLDPSSGQFIIDRENLRPSKTPTEASQSGSVGQAVTITLTRKPQRQPPSDDAGTPPRPEVPPRTKFLSPSERTLTSSSSPLPSSPPYRHLVSCPSSSTLPISPAYNHNVSSSPTTLSSHKLISSPSFLSSSSPGLSHPTTIIKNVPNLTIRTTSDDTETVRTPLKLEMEQKNTWLYDGALCVEMLPRRKHAKD</sequence>
<dbReference type="EMBL" id="JACEEZ010022953">
    <property type="protein sequence ID" value="KAG0711864.1"/>
    <property type="molecule type" value="Genomic_DNA"/>
</dbReference>
<reference evidence="2" key="1">
    <citation type="submission" date="2020-07" db="EMBL/GenBank/DDBJ databases">
        <title>The High-quality genome of the commercially important snow crab, Chionoecetes opilio.</title>
        <authorList>
            <person name="Jeong J.-H."/>
            <person name="Ryu S."/>
        </authorList>
    </citation>
    <scope>NUCLEOTIDE SEQUENCE</scope>
    <source>
        <strain evidence="2">MADBK_172401_WGS</strain>
        <tissue evidence="2">Digestive gland</tissue>
    </source>
</reference>
<evidence type="ECO:0000313" key="2">
    <source>
        <dbReference type="EMBL" id="KAG0711864.1"/>
    </source>
</evidence>
<gene>
    <name evidence="2" type="ORF">GWK47_019701</name>
</gene>
<protein>
    <submittedName>
        <fullName evidence="2">Uncharacterized protein</fullName>
    </submittedName>
</protein>
<organism evidence="2 3">
    <name type="scientific">Chionoecetes opilio</name>
    <name type="common">Atlantic snow crab</name>
    <name type="synonym">Cancer opilio</name>
    <dbReference type="NCBI Taxonomy" id="41210"/>
    <lineage>
        <taxon>Eukaryota</taxon>
        <taxon>Metazoa</taxon>
        <taxon>Ecdysozoa</taxon>
        <taxon>Arthropoda</taxon>
        <taxon>Crustacea</taxon>
        <taxon>Multicrustacea</taxon>
        <taxon>Malacostraca</taxon>
        <taxon>Eumalacostraca</taxon>
        <taxon>Eucarida</taxon>
        <taxon>Decapoda</taxon>
        <taxon>Pleocyemata</taxon>
        <taxon>Brachyura</taxon>
        <taxon>Eubrachyura</taxon>
        <taxon>Majoidea</taxon>
        <taxon>Majidae</taxon>
        <taxon>Chionoecetes</taxon>
    </lineage>
</organism>
<feature type="compositionally biased region" description="Low complexity" evidence="1">
    <location>
        <begin position="132"/>
        <end position="154"/>
    </location>
</feature>
<evidence type="ECO:0000256" key="1">
    <source>
        <dbReference type="SAM" id="MobiDB-lite"/>
    </source>
</evidence>
<feature type="region of interest" description="Disordered" evidence="1">
    <location>
        <begin position="457"/>
        <end position="508"/>
    </location>
</feature>
<dbReference type="OrthoDB" id="74412at2759"/>
<feature type="region of interest" description="Disordered" evidence="1">
    <location>
        <begin position="236"/>
        <end position="336"/>
    </location>
</feature>